<feature type="signal peptide" evidence="1">
    <location>
        <begin position="1"/>
        <end position="20"/>
    </location>
</feature>
<accession>A0A6G1K7H6</accession>
<dbReference type="AlphaFoldDB" id="A0A6G1K7H6"/>
<dbReference type="EMBL" id="MU005772">
    <property type="protein sequence ID" value="KAF2708485.1"/>
    <property type="molecule type" value="Genomic_DNA"/>
</dbReference>
<feature type="chain" id="PRO_5026079763" evidence="1">
    <location>
        <begin position="21"/>
        <end position="130"/>
    </location>
</feature>
<keyword evidence="1" id="KW-0732">Signal</keyword>
<reference evidence="2" key="1">
    <citation type="journal article" date="2020" name="Stud. Mycol.">
        <title>101 Dothideomycetes genomes: a test case for predicting lifestyles and emergence of pathogens.</title>
        <authorList>
            <person name="Haridas S."/>
            <person name="Albert R."/>
            <person name="Binder M."/>
            <person name="Bloem J."/>
            <person name="Labutti K."/>
            <person name="Salamov A."/>
            <person name="Andreopoulos B."/>
            <person name="Baker S."/>
            <person name="Barry K."/>
            <person name="Bills G."/>
            <person name="Bluhm B."/>
            <person name="Cannon C."/>
            <person name="Castanera R."/>
            <person name="Culley D."/>
            <person name="Daum C."/>
            <person name="Ezra D."/>
            <person name="Gonzalez J."/>
            <person name="Henrissat B."/>
            <person name="Kuo A."/>
            <person name="Liang C."/>
            <person name="Lipzen A."/>
            <person name="Lutzoni F."/>
            <person name="Magnuson J."/>
            <person name="Mondo S."/>
            <person name="Nolan M."/>
            <person name="Ohm R."/>
            <person name="Pangilinan J."/>
            <person name="Park H.-J."/>
            <person name="Ramirez L."/>
            <person name="Alfaro M."/>
            <person name="Sun H."/>
            <person name="Tritt A."/>
            <person name="Yoshinaga Y."/>
            <person name="Zwiers L.-H."/>
            <person name="Turgeon B."/>
            <person name="Goodwin S."/>
            <person name="Spatafora J."/>
            <person name="Crous P."/>
            <person name="Grigoriev I."/>
        </authorList>
    </citation>
    <scope>NUCLEOTIDE SEQUENCE</scope>
    <source>
        <strain evidence="2">CBS 279.74</strain>
    </source>
</reference>
<evidence type="ECO:0000256" key="1">
    <source>
        <dbReference type="SAM" id="SignalP"/>
    </source>
</evidence>
<dbReference type="Proteomes" id="UP000799428">
    <property type="component" value="Unassembled WGS sequence"/>
</dbReference>
<keyword evidence="3" id="KW-1185">Reference proteome</keyword>
<gene>
    <name evidence="2" type="ORF">K504DRAFT_456478</name>
</gene>
<evidence type="ECO:0000313" key="2">
    <source>
        <dbReference type="EMBL" id="KAF2708485.1"/>
    </source>
</evidence>
<protein>
    <submittedName>
        <fullName evidence="2">Uncharacterized protein</fullName>
    </submittedName>
</protein>
<name>A0A6G1K7H6_9PLEO</name>
<sequence length="130" mass="14609">MFRLQTLLVSFLVAATTAFALPKLDPGPHTPGQCDSTLVKVKICTDVDWKGYCEIYYTCIGNADISCRKLYPNISSIRPEDGIYCIFYKNTLCNGGKDAKMLRIDNPQARLTDLPGDWNDAIQSFDCYRP</sequence>
<organism evidence="2 3">
    <name type="scientific">Pleomassaria siparia CBS 279.74</name>
    <dbReference type="NCBI Taxonomy" id="1314801"/>
    <lineage>
        <taxon>Eukaryota</taxon>
        <taxon>Fungi</taxon>
        <taxon>Dikarya</taxon>
        <taxon>Ascomycota</taxon>
        <taxon>Pezizomycotina</taxon>
        <taxon>Dothideomycetes</taxon>
        <taxon>Pleosporomycetidae</taxon>
        <taxon>Pleosporales</taxon>
        <taxon>Pleomassariaceae</taxon>
        <taxon>Pleomassaria</taxon>
    </lineage>
</organism>
<dbReference type="OrthoDB" id="2910287at2759"/>
<evidence type="ECO:0000313" key="3">
    <source>
        <dbReference type="Proteomes" id="UP000799428"/>
    </source>
</evidence>
<proteinExistence type="predicted"/>